<dbReference type="EMBL" id="JAWMAJ010000051">
    <property type="protein sequence ID" value="MDV7217741.1"/>
    <property type="molecule type" value="Genomic_DNA"/>
</dbReference>
<gene>
    <name evidence="2" type="ORF">R5A26_17455</name>
</gene>
<evidence type="ECO:0000259" key="1">
    <source>
        <dbReference type="Pfam" id="PF04149"/>
    </source>
</evidence>
<dbReference type="Proteomes" id="UP001187346">
    <property type="component" value="Unassembled WGS sequence"/>
</dbReference>
<organism evidence="2 3">
    <name type="scientific">Streptomyces prunicolor</name>
    <dbReference type="NCBI Taxonomy" id="67348"/>
    <lineage>
        <taxon>Bacteria</taxon>
        <taxon>Bacillati</taxon>
        <taxon>Actinomycetota</taxon>
        <taxon>Actinomycetes</taxon>
        <taxon>Kitasatosporales</taxon>
        <taxon>Streptomycetaceae</taxon>
        <taxon>Streptomyces</taxon>
    </lineage>
</organism>
<comment type="caution">
    <text evidence="2">The sequence shown here is derived from an EMBL/GenBank/DDBJ whole genome shotgun (WGS) entry which is preliminary data.</text>
</comment>
<evidence type="ECO:0000313" key="2">
    <source>
        <dbReference type="EMBL" id="MDV7217741.1"/>
    </source>
</evidence>
<feature type="domain" description="DUF397" evidence="1">
    <location>
        <begin position="2"/>
        <end position="39"/>
    </location>
</feature>
<dbReference type="Pfam" id="PF04149">
    <property type="entry name" value="DUF397"/>
    <property type="match status" value="1"/>
</dbReference>
<proteinExistence type="predicted"/>
<reference evidence="2 3" key="1">
    <citation type="submission" date="2023-10" db="EMBL/GenBank/DDBJ databases">
        <title>Characterization of rhizosphere-enriched actinobacteria from wheat plants lab-grown on chernevaya soil.</title>
        <authorList>
            <person name="Tikhonova E.N."/>
            <person name="Konopkin A."/>
            <person name="Kravchenko I.K."/>
        </authorList>
    </citation>
    <scope>NUCLEOTIDE SEQUENCE [LARGE SCALE GENOMIC DNA]</scope>
    <source>
        <strain evidence="2 3">RR29</strain>
    </source>
</reference>
<keyword evidence="3" id="KW-1185">Reference proteome</keyword>
<dbReference type="RefSeq" id="WP_317771948.1">
    <property type="nucleotide sequence ID" value="NZ_JAWMAJ010000051.1"/>
</dbReference>
<evidence type="ECO:0000313" key="3">
    <source>
        <dbReference type="Proteomes" id="UP001187346"/>
    </source>
</evidence>
<dbReference type="InterPro" id="IPR007278">
    <property type="entry name" value="DUF397"/>
</dbReference>
<protein>
    <submittedName>
        <fullName evidence="2">DUF397 domain-containing protein</fullName>
    </submittedName>
</protein>
<accession>A0ABU4FB00</accession>
<name>A0ABU4FB00_9ACTN</name>
<sequence length="39" mass="4089">MEIAPAIPAVVPVRDSKVVEGPVLVVTRAAWSAFTAALR</sequence>